<dbReference type="OrthoDB" id="2376657at2"/>
<gene>
    <name evidence="2" type="ORF">FG385_13800</name>
</gene>
<dbReference type="AlphaFoldDB" id="A0A5C4LZX7"/>
<sequence length="243" mass="25731">MRWREWARDAAGEALGRQRRADPVVPGSGGPAGNARLTAWLGAILLVLFLVELVTLLDVRGLLSWHIAVGVLLVPPALIKTATTSWRIAGYYLRRPAYHQAGPPPMVLRVLGPLVVLTTLAVLGSGLALVALGPDASRTAFATLLGFRIDALTVHQATFAAWAVVTGLHTLGRLVPAFRILTHRPARPGARLPGGVKRGSVLVATLAAAGLAAGLLLGPAAPWLSDSQLHFHHARGIEHTDRH</sequence>
<feature type="transmembrane region" description="Helical" evidence="1">
    <location>
        <begin position="63"/>
        <end position="89"/>
    </location>
</feature>
<dbReference type="RefSeq" id="WP_139097106.1">
    <property type="nucleotide sequence ID" value="NZ_VDFW01000010.1"/>
</dbReference>
<feature type="transmembrane region" description="Helical" evidence="1">
    <location>
        <begin position="37"/>
        <end position="57"/>
    </location>
</feature>
<feature type="transmembrane region" description="Helical" evidence="1">
    <location>
        <begin position="159"/>
        <end position="181"/>
    </location>
</feature>
<keyword evidence="3" id="KW-1185">Reference proteome</keyword>
<organism evidence="2 3">
    <name type="scientific">Amycolatopsis alkalitolerans</name>
    <dbReference type="NCBI Taxonomy" id="2547244"/>
    <lineage>
        <taxon>Bacteria</taxon>
        <taxon>Bacillati</taxon>
        <taxon>Actinomycetota</taxon>
        <taxon>Actinomycetes</taxon>
        <taxon>Pseudonocardiales</taxon>
        <taxon>Pseudonocardiaceae</taxon>
        <taxon>Amycolatopsis</taxon>
    </lineage>
</organism>
<evidence type="ECO:0000313" key="2">
    <source>
        <dbReference type="EMBL" id="TNC25721.1"/>
    </source>
</evidence>
<keyword evidence="1" id="KW-0472">Membrane</keyword>
<keyword evidence="1" id="KW-1133">Transmembrane helix</keyword>
<reference evidence="2 3" key="1">
    <citation type="submission" date="2019-06" db="EMBL/GenBank/DDBJ databases">
        <title>Amycolatopsis alkalitolerans sp. nov., isolated from Gastrodia elata Blume.</title>
        <authorList>
            <person name="Narsing Rao M.P."/>
            <person name="Li W.J."/>
        </authorList>
    </citation>
    <scope>NUCLEOTIDE SEQUENCE [LARGE SCALE GENOMIC DNA]</scope>
    <source>
        <strain evidence="2 3">SYSUP0005</strain>
    </source>
</reference>
<feature type="transmembrane region" description="Helical" evidence="1">
    <location>
        <begin position="110"/>
        <end position="132"/>
    </location>
</feature>
<feature type="transmembrane region" description="Helical" evidence="1">
    <location>
        <begin position="201"/>
        <end position="221"/>
    </location>
</feature>
<dbReference type="Proteomes" id="UP000305546">
    <property type="component" value="Unassembled WGS sequence"/>
</dbReference>
<protein>
    <submittedName>
        <fullName evidence="2">Uncharacterized protein</fullName>
    </submittedName>
</protein>
<comment type="caution">
    <text evidence="2">The sequence shown here is derived from an EMBL/GenBank/DDBJ whole genome shotgun (WGS) entry which is preliminary data.</text>
</comment>
<name>A0A5C4LZX7_9PSEU</name>
<evidence type="ECO:0000313" key="3">
    <source>
        <dbReference type="Proteomes" id="UP000305546"/>
    </source>
</evidence>
<accession>A0A5C4LZX7</accession>
<keyword evidence="1" id="KW-0812">Transmembrane</keyword>
<proteinExistence type="predicted"/>
<evidence type="ECO:0000256" key="1">
    <source>
        <dbReference type="SAM" id="Phobius"/>
    </source>
</evidence>
<dbReference type="EMBL" id="VDFW01000010">
    <property type="protein sequence ID" value="TNC25721.1"/>
    <property type="molecule type" value="Genomic_DNA"/>
</dbReference>